<evidence type="ECO:0000313" key="2">
    <source>
        <dbReference type="Proteomes" id="UP000004935"/>
    </source>
</evidence>
<reference evidence="1" key="2">
    <citation type="submission" date="2013-11" db="EMBL/GenBank/DDBJ databases">
        <title>Draft genome sequence of Anaerostipes caccae (DSM 14662).</title>
        <authorList>
            <person name="Sudarsanam P."/>
            <person name="Ley R."/>
            <person name="Guruge J."/>
            <person name="Turnbaugh P.J."/>
            <person name="Mahowald M."/>
            <person name="Liep D."/>
            <person name="Gordon J."/>
        </authorList>
    </citation>
    <scope>NUCLEOTIDE SEQUENCE</scope>
    <source>
        <strain evidence="1">DSM 14662</strain>
    </source>
</reference>
<accession>B0MGS0</accession>
<gene>
    <name evidence="1" type="ORF">ANACAC_02789</name>
</gene>
<dbReference type="InterPro" id="IPR032358">
    <property type="entry name" value="DUF4867"/>
</dbReference>
<dbReference type="STRING" id="411490.ANACAC_02789"/>
<dbReference type="AlphaFoldDB" id="B0MGS0"/>
<organism evidence="1 2">
    <name type="scientific">Anaerostipes caccae (strain DSM 14662 / CCUG 47493 / JCM 13470 / NCIMB 13811 / L1-92)</name>
    <dbReference type="NCBI Taxonomy" id="411490"/>
    <lineage>
        <taxon>Bacteria</taxon>
        <taxon>Bacillati</taxon>
        <taxon>Bacillota</taxon>
        <taxon>Clostridia</taxon>
        <taxon>Lachnospirales</taxon>
        <taxon>Lachnospiraceae</taxon>
        <taxon>Anaerostipes</taxon>
    </lineage>
</organism>
<comment type="caution">
    <text evidence="1">The sequence shown here is derived from an EMBL/GenBank/DDBJ whole genome shotgun (WGS) entry which is preliminary data.</text>
</comment>
<dbReference type="Pfam" id="PF16161">
    <property type="entry name" value="DUF4867"/>
    <property type="match status" value="1"/>
</dbReference>
<proteinExistence type="predicted"/>
<reference evidence="1" key="1">
    <citation type="submission" date="2007-11" db="EMBL/GenBank/DDBJ databases">
        <authorList>
            <person name="Fulton L."/>
            <person name="Clifton S."/>
            <person name="Fulton B."/>
            <person name="Xu J."/>
            <person name="Minx P."/>
            <person name="Pepin K.H."/>
            <person name="Johnson M."/>
            <person name="Thiruvilangam P."/>
            <person name="Bhonagiri V."/>
            <person name="Nash W.E."/>
            <person name="Mardis E.R."/>
            <person name="Wilson R.K."/>
        </authorList>
    </citation>
    <scope>NUCLEOTIDE SEQUENCE [LARGE SCALE GENOMIC DNA]</scope>
    <source>
        <strain evidence="1">DSM 14662</strain>
    </source>
</reference>
<evidence type="ECO:0000313" key="1">
    <source>
        <dbReference type="EMBL" id="EDR96660.1"/>
    </source>
</evidence>
<dbReference type="Proteomes" id="UP000004935">
    <property type="component" value="Unassembled WGS sequence"/>
</dbReference>
<dbReference type="EMBL" id="ABAX03000023">
    <property type="protein sequence ID" value="EDR96660.1"/>
    <property type="molecule type" value="Genomic_DNA"/>
</dbReference>
<dbReference type="eggNOG" id="ENOG502ZCEZ">
    <property type="taxonomic scope" value="Bacteria"/>
</dbReference>
<evidence type="ECO:0008006" key="3">
    <source>
        <dbReference type="Google" id="ProtNLM"/>
    </source>
</evidence>
<keyword evidence="2" id="KW-1185">Reference proteome</keyword>
<dbReference type="HOGENOM" id="CLU_1330429_0_0_9"/>
<sequence>MNFLYKLSNEKQEGADNMLRYIFDPEFNKYGRVIEDFDFSQLKQYMDRIKASKYLEEQLSVEEMEKLPVCHKIQCQLFHELPVQIGYMSGHNHRIHGVEYHKSKVIHIAATDCVMYLGLSQDIEPNHEYHTSRMEAFFVPKGTAVELNCGVLHCAPCNVNGYGFKLICIAPKHTSEPFCMKVRTDKDKILFARNKWLIAHKDSDIEGAFYGLKGDTEAV</sequence>
<protein>
    <recommendedName>
        <fullName evidence="3">DUF4867 family protein</fullName>
    </recommendedName>
</protein>
<name>B0MGS0_ANACD</name>